<feature type="domain" description="Fungal lipase-type" evidence="3">
    <location>
        <begin position="186"/>
        <end position="323"/>
    </location>
</feature>
<reference evidence="5 6" key="1">
    <citation type="journal article" date="2018" name="Mol. Plant">
        <title>The genome of Artemisia annua provides insight into the evolution of Asteraceae family and artemisinin biosynthesis.</title>
        <authorList>
            <person name="Shen Q."/>
            <person name="Zhang L."/>
            <person name="Liao Z."/>
            <person name="Wang S."/>
            <person name="Yan T."/>
            <person name="Shi P."/>
            <person name="Liu M."/>
            <person name="Fu X."/>
            <person name="Pan Q."/>
            <person name="Wang Y."/>
            <person name="Lv Z."/>
            <person name="Lu X."/>
            <person name="Zhang F."/>
            <person name="Jiang W."/>
            <person name="Ma Y."/>
            <person name="Chen M."/>
            <person name="Hao X."/>
            <person name="Li L."/>
            <person name="Tang Y."/>
            <person name="Lv G."/>
            <person name="Zhou Y."/>
            <person name="Sun X."/>
            <person name="Brodelius P.E."/>
            <person name="Rose J.K.C."/>
            <person name="Tang K."/>
        </authorList>
    </citation>
    <scope>NUCLEOTIDE SEQUENCE [LARGE SCALE GENOMIC DNA]</scope>
    <source>
        <strain evidence="6">cv. Huhao1</strain>
        <tissue evidence="5">Leaf</tissue>
    </source>
</reference>
<dbReference type="AlphaFoldDB" id="A0A2U1KFM5"/>
<keyword evidence="6" id="KW-1185">Reference proteome</keyword>
<dbReference type="PANTHER" id="PTHR46023">
    <property type="entry name" value="LIPASE CLASS 3 PROTEIN-LIKE"/>
    <property type="match status" value="1"/>
</dbReference>
<evidence type="ECO:0000259" key="3">
    <source>
        <dbReference type="Pfam" id="PF01764"/>
    </source>
</evidence>
<dbReference type="GO" id="GO:0016042">
    <property type="term" value="P:lipid catabolic process"/>
    <property type="evidence" value="ECO:0007669"/>
    <property type="project" value="InterPro"/>
</dbReference>
<proteinExistence type="predicted"/>
<dbReference type="InterPro" id="IPR029058">
    <property type="entry name" value="AB_hydrolase_fold"/>
</dbReference>
<dbReference type="OrthoDB" id="438440at2759"/>
<dbReference type="InterPro" id="IPR002921">
    <property type="entry name" value="Fungal_lipase-type"/>
</dbReference>
<accession>A0A2U1KFM5</accession>
<dbReference type="PANTHER" id="PTHR46023:SF5">
    <property type="entry name" value="OS02G0780700 PROTEIN"/>
    <property type="match status" value="1"/>
</dbReference>
<evidence type="ECO:0000256" key="1">
    <source>
        <dbReference type="ARBA" id="ARBA00022801"/>
    </source>
</evidence>
<sequence>MATATMATAAGAAALLYYTLNKKLQTTPTAEDDDESESLVQTSGPSGGVERVSHRLIQAPATWLETISTLSETLRFTYSETLGKWPIGDLAFGISYLLKRQGHLHVSSVFGGTESQQLKGPAIVSELRYLLDLLTLCWHFSKKPFPVFLEETGYSQEDVLIQEPKAGILKPAFTILVNHKTKTFLLLIRGTHSIKDTLTAATGAVVPFHHTVVHEGGVTDVKLGYAHCGMVAAARWIAKLAIPLLLKAFQDHPDYKLQIVGHSLGGGTAAILTYVLREQKELSTTTCVTFAPGACMTWELADSGNDFITSVINGADLVPTFSAASVDDLRAEVTASAWLNDLRTQIEHTRILRTVYRSASALGSRLPSIASAKAKVAGAGEILRPVSSGTQVYHASCL</sequence>
<dbReference type="Gene3D" id="3.40.50.1820">
    <property type="entry name" value="alpha/beta hydrolase"/>
    <property type="match status" value="1"/>
</dbReference>
<evidence type="ECO:0000256" key="2">
    <source>
        <dbReference type="SAM" id="MobiDB-lite"/>
    </source>
</evidence>
<dbReference type="Pfam" id="PF01764">
    <property type="entry name" value="Lipase_3"/>
    <property type="match status" value="1"/>
</dbReference>
<feature type="region of interest" description="Disordered" evidence="2">
    <location>
        <begin position="28"/>
        <end position="49"/>
    </location>
</feature>
<organism evidence="5 6">
    <name type="scientific">Artemisia annua</name>
    <name type="common">Sweet wormwood</name>
    <dbReference type="NCBI Taxonomy" id="35608"/>
    <lineage>
        <taxon>Eukaryota</taxon>
        <taxon>Viridiplantae</taxon>
        <taxon>Streptophyta</taxon>
        <taxon>Embryophyta</taxon>
        <taxon>Tracheophyta</taxon>
        <taxon>Spermatophyta</taxon>
        <taxon>Magnoliopsida</taxon>
        <taxon>eudicotyledons</taxon>
        <taxon>Gunneridae</taxon>
        <taxon>Pentapetalae</taxon>
        <taxon>asterids</taxon>
        <taxon>campanulids</taxon>
        <taxon>Asterales</taxon>
        <taxon>Asteraceae</taxon>
        <taxon>Asteroideae</taxon>
        <taxon>Anthemideae</taxon>
        <taxon>Artemisiinae</taxon>
        <taxon>Artemisia</taxon>
    </lineage>
</organism>
<feature type="domain" description="Mono-/di-acylglycerol lipase N-terminal" evidence="4">
    <location>
        <begin position="51"/>
        <end position="129"/>
    </location>
</feature>
<dbReference type="SUPFAM" id="SSF53474">
    <property type="entry name" value="alpha/beta-Hydrolases"/>
    <property type="match status" value="1"/>
</dbReference>
<dbReference type="EMBL" id="PKPP01020079">
    <property type="protein sequence ID" value="PWA35403.1"/>
    <property type="molecule type" value="Genomic_DNA"/>
</dbReference>
<dbReference type="Proteomes" id="UP000245207">
    <property type="component" value="Unassembled WGS sequence"/>
</dbReference>
<gene>
    <name evidence="5" type="ORF">CTI12_AA609850</name>
</gene>
<dbReference type="InterPro" id="IPR005592">
    <property type="entry name" value="Mono/diacylglycerol_lipase_N"/>
</dbReference>
<evidence type="ECO:0000313" key="6">
    <source>
        <dbReference type="Proteomes" id="UP000245207"/>
    </source>
</evidence>
<evidence type="ECO:0000313" key="5">
    <source>
        <dbReference type="EMBL" id="PWA35403.1"/>
    </source>
</evidence>
<comment type="caution">
    <text evidence="5">The sequence shown here is derived from an EMBL/GenBank/DDBJ whole genome shotgun (WGS) entry which is preliminary data.</text>
</comment>
<dbReference type="CDD" id="cd00519">
    <property type="entry name" value="Lipase_3"/>
    <property type="match status" value="1"/>
</dbReference>
<evidence type="ECO:0000259" key="4">
    <source>
        <dbReference type="Pfam" id="PF03893"/>
    </source>
</evidence>
<keyword evidence="1" id="KW-0378">Hydrolase</keyword>
<dbReference type="GO" id="GO:0016787">
    <property type="term" value="F:hydrolase activity"/>
    <property type="evidence" value="ECO:0007669"/>
    <property type="project" value="UniProtKB-KW"/>
</dbReference>
<dbReference type="Pfam" id="PF03893">
    <property type="entry name" value="Lipase3_N"/>
    <property type="match status" value="1"/>
</dbReference>
<protein>
    <submittedName>
        <fullName evidence="5">Mono-/di-acylglycerol lipase,Lipase, class 3</fullName>
    </submittedName>
</protein>
<name>A0A2U1KFM5_ARTAN</name>